<dbReference type="Gene3D" id="3.10.450.40">
    <property type="match status" value="2"/>
</dbReference>
<dbReference type="InterPro" id="IPR016182">
    <property type="entry name" value="Cu_amine_oxidase_N-reg"/>
</dbReference>
<dbReference type="GO" id="GO:0009308">
    <property type="term" value="P:amine metabolic process"/>
    <property type="evidence" value="ECO:0007669"/>
    <property type="project" value="UniProtKB-UniRule"/>
</dbReference>
<dbReference type="GO" id="GO:0048038">
    <property type="term" value="F:quinone binding"/>
    <property type="evidence" value="ECO:0007669"/>
    <property type="project" value="InterPro"/>
</dbReference>
<dbReference type="InParanoid" id="A0A3N4KYC7"/>
<keyword evidence="15" id="KW-1185">Reference proteome</keyword>
<keyword evidence="5 9" id="KW-0801">TPQ</keyword>
<dbReference type="SUPFAM" id="SSF49998">
    <property type="entry name" value="Amine oxidase catalytic domain"/>
    <property type="match status" value="1"/>
</dbReference>
<dbReference type="Pfam" id="PF01179">
    <property type="entry name" value="Cu_amine_oxid"/>
    <property type="match status" value="1"/>
</dbReference>
<proteinExistence type="inferred from homology"/>
<accession>A0A3N4KYC7</accession>
<evidence type="ECO:0000256" key="6">
    <source>
        <dbReference type="ARBA" id="ARBA00023002"/>
    </source>
</evidence>
<dbReference type="GO" id="GO:0008131">
    <property type="term" value="F:primary methylamine oxidase activity"/>
    <property type="evidence" value="ECO:0007669"/>
    <property type="project" value="InterPro"/>
</dbReference>
<dbReference type="InterPro" id="IPR000269">
    <property type="entry name" value="Cu_amine_oxidase"/>
</dbReference>
<dbReference type="PANTHER" id="PTHR10638">
    <property type="entry name" value="COPPER AMINE OXIDASE"/>
    <property type="match status" value="1"/>
</dbReference>
<comment type="cofactor">
    <cofactor evidence="11">
        <name>Cu cation</name>
        <dbReference type="ChEBI" id="CHEBI:23378"/>
    </cofactor>
    <text evidence="11">Contains 1 topaquinone per subunit.</text>
</comment>
<dbReference type="Pfam" id="PF02727">
    <property type="entry name" value="Cu_amine_oxidN2"/>
    <property type="match status" value="1"/>
</dbReference>
<evidence type="ECO:0000256" key="10">
    <source>
        <dbReference type="PIRSR" id="PIRSR600269-51"/>
    </source>
</evidence>
<feature type="active site" description="Schiff-base intermediate with substrate; via topaquinone" evidence="9">
    <location>
        <position position="420"/>
    </location>
</feature>
<dbReference type="Gene3D" id="2.70.98.20">
    <property type="entry name" value="Copper amine oxidase, catalytic domain"/>
    <property type="match status" value="1"/>
</dbReference>
<comment type="subunit">
    <text evidence="3">Homodimer.</text>
</comment>
<evidence type="ECO:0000256" key="5">
    <source>
        <dbReference type="ARBA" id="ARBA00022772"/>
    </source>
</evidence>
<organism evidence="14 15">
    <name type="scientific">Morchella conica CCBAS932</name>
    <dbReference type="NCBI Taxonomy" id="1392247"/>
    <lineage>
        <taxon>Eukaryota</taxon>
        <taxon>Fungi</taxon>
        <taxon>Dikarya</taxon>
        <taxon>Ascomycota</taxon>
        <taxon>Pezizomycotina</taxon>
        <taxon>Pezizomycetes</taxon>
        <taxon>Pezizales</taxon>
        <taxon>Morchellaceae</taxon>
        <taxon>Morchella</taxon>
    </lineage>
</organism>
<evidence type="ECO:0000256" key="3">
    <source>
        <dbReference type="ARBA" id="ARBA00011738"/>
    </source>
</evidence>
<dbReference type="GO" id="GO:0005507">
    <property type="term" value="F:copper ion binding"/>
    <property type="evidence" value="ECO:0007669"/>
    <property type="project" value="InterPro"/>
</dbReference>
<dbReference type="OrthoDB" id="5379943at2759"/>
<keyword evidence="8" id="KW-1015">Disulfide bond</keyword>
<dbReference type="SUPFAM" id="SSF54416">
    <property type="entry name" value="Amine oxidase N-terminal region"/>
    <property type="match status" value="2"/>
</dbReference>
<evidence type="ECO:0000256" key="7">
    <source>
        <dbReference type="ARBA" id="ARBA00023008"/>
    </source>
</evidence>
<dbReference type="Proteomes" id="UP000277580">
    <property type="component" value="Unassembled WGS sequence"/>
</dbReference>
<dbReference type="FunFam" id="2.70.98.20:FF:000001">
    <property type="entry name" value="Amine oxidase"/>
    <property type="match status" value="1"/>
</dbReference>
<feature type="active site" description="Proton acceptor" evidence="9">
    <location>
        <position position="336"/>
    </location>
</feature>
<evidence type="ECO:0000256" key="9">
    <source>
        <dbReference type="PIRSR" id="PIRSR600269-50"/>
    </source>
</evidence>
<sequence length="727" mass="80943">MPPNQRSQTKAPGGFLPHPLDQLTIEEIGKARNIILGLHSATSIGFRTITLEEPSKKILTMFLSAEHKGELSSVTWRPPRRARILFELISKDGLVELCESVVDVGTGLEKSFEVLDKKCHAPLNAEEVAMFPEVTMASPLFKKAISELSLPPNTVIVIDPWMYGGWENPSEDCPRYMQGLVYARDPKTTNPDSNHYAFPLPLIPVMDVAKKEIIRIDQLPTGGTEDGLEVGTGSKEPLAHCKACEYVPELIPGGLRQDLKPLNVVQPYGPSFTVTGNSLVEWQKWRFRVGFNPREGATIHDVWYDGRSVLYRLSFSEMSVPYGDPRAPFHRKQAFDFGDGGAGRAANNLELGCDCLGLIKYFDGIMNDVHGKAVISKNVICMHEQDDGILWKHTNYRTGRAVVTRNRRLIIQFIITLANYEYIFAYQFDQAGGISLETRATGVVSTVPIDFGKTSPWGNIVSPGVLAQNHQHLFCVRIDPAIDGYENTVVQEESHPLPFCPEINPYGNGYEVRKTVMKTSGFADAAPQHGRIFKIVNENKHNPISGRPVGYKLVPSPTQLTLAHPDSIMAKRMAYASHHLWFTKHRDGELWAAGPFTNQSSVERGGVKDMADRKENIENDDVVVWHSFGLTHNPRVEDFPIMPVETHQIHLKPADFFSKNPAIDVPSAKNQTSILYKKGGLVSSFVTEVPQSHDGDRRKSILIVDDNSTDSIAVQKTQQQGIKACCM</sequence>
<dbReference type="PROSITE" id="PS01164">
    <property type="entry name" value="COPPER_AMINE_OXID_1"/>
    <property type="match status" value="1"/>
</dbReference>
<feature type="modified residue" description="2',4',5'-topaquinone" evidence="10">
    <location>
        <position position="420"/>
    </location>
</feature>
<evidence type="ECO:0000256" key="2">
    <source>
        <dbReference type="ARBA" id="ARBA00007983"/>
    </source>
</evidence>
<evidence type="ECO:0000256" key="1">
    <source>
        <dbReference type="ARBA" id="ARBA00001935"/>
    </source>
</evidence>
<evidence type="ECO:0000256" key="11">
    <source>
        <dbReference type="RuleBase" id="RU000672"/>
    </source>
</evidence>
<keyword evidence="7 11" id="KW-0186">Copper</keyword>
<dbReference type="EC" id="1.4.3.-" evidence="11"/>
<dbReference type="PANTHER" id="PTHR10638:SF91">
    <property type="entry name" value="AMINE OXIDASE"/>
    <property type="match status" value="1"/>
</dbReference>
<dbReference type="EMBL" id="ML119112">
    <property type="protein sequence ID" value="RPB15573.1"/>
    <property type="molecule type" value="Genomic_DNA"/>
</dbReference>
<dbReference type="InterPro" id="IPR049948">
    <property type="entry name" value="Cu_Am_ox_TPQ-bd"/>
</dbReference>
<dbReference type="InterPro" id="IPR015800">
    <property type="entry name" value="Cu_amine_oxidase_N2"/>
</dbReference>
<evidence type="ECO:0000313" key="15">
    <source>
        <dbReference type="Proteomes" id="UP000277580"/>
    </source>
</evidence>
<dbReference type="InterPro" id="IPR036460">
    <property type="entry name" value="Cu_amine_oxidase_C_sf"/>
</dbReference>
<dbReference type="AlphaFoldDB" id="A0A3N4KYC7"/>
<evidence type="ECO:0000256" key="8">
    <source>
        <dbReference type="ARBA" id="ARBA00023157"/>
    </source>
</evidence>
<protein>
    <recommendedName>
        <fullName evidence="11">Amine oxidase</fullName>
        <ecNumber evidence="11">1.4.3.-</ecNumber>
    </recommendedName>
</protein>
<feature type="domain" description="Copper amine oxidase catalytic" evidence="12">
    <location>
        <begin position="262"/>
        <end position="663"/>
    </location>
</feature>
<evidence type="ECO:0000259" key="12">
    <source>
        <dbReference type="Pfam" id="PF01179"/>
    </source>
</evidence>
<evidence type="ECO:0000256" key="4">
    <source>
        <dbReference type="ARBA" id="ARBA00022723"/>
    </source>
</evidence>
<evidence type="ECO:0000259" key="13">
    <source>
        <dbReference type="Pfam" id="PF02727"/>
    </source>
</evidence>
<gene>
    <name evidence="14" type="ORF">P167DRAFT_482636</name>
</gene>
<keyword evidence="6 11" id="KW-0560">Oxidoreductase</keyword>
<reference evidence="14 15" key="1">
    <citation type="journal article" date="2018" name="Nat. Ecol. Evol.">
        <title>Pezizomycetes genomes reveal the molecular basis of ectomycorrhizal truffle lifestyle.</title>
        <authorList>
            <person name="Murat C."/>
            <person name="Payen T."/>
            <person name="Noel B."/>
            <person name="Kuo A."/>
            <person name="Morin E."/>
            <person name="Chen J."/>
            <person name="Kohler A."/>
            <person name="Krizsan K."/>
            <person name="Balestrini R."/>
            <person name="Da Silva C."/>
            <person name="Montanini B."/>
            <person name="Hainaut M."/>
            <person name="Levati E."/>
            <person name="Barry K.W."/>
            <person name="Belfiori B."/>
            <person name="Cichocki N."/>
            <person name="Clum A."/>
            <person name="Dockter R.B."/>
            <person name="Fauchery L."/>
            <person name="Guy J."/>
            <person name="Iotti M."/>
            <person name="Le Tacon F."/>
            <person name="Lindquist E.A."/>
            <person name="Lipzen A."/>
            <person name="Malagnac F."/>
            <person name="Mello A."/>
            <person name="Molinier V."/>
            <person name="Miyauchi S."/>
            <person name="Poulain J."/>
            <person name="Riccioni C."/>
            <person name="Rubini A."/>
            <person name="Sitrit Y."/>
            <person name="Splivallo R."/>
            <person name="Traeger S."/>
            <person name="Wang M."/>
            <person name="Zifcakova L."/>
            <person name="Wipf D."/>
            <person name="Zambonelli A."/>
            <person name="Paolocci F."/>
            <person name="Nowrousian M."/>
            <person name="Ottonello S."/>
            <person name="Baldrian P."/>
            <person name="Spatafora J.W."/>
            <person name="Henrissat B."/>
            <person name="Nagy L.G."/>
            <person name="Aury J.M."/>
            <person name="Wincker P."/>
            <person name="Grigoriev I.V."/>
            <person name="Bonfante P."/>
            <person name="Martin F.M."/>
        </authorList>
    </citation>
    <scope>NUCLEOTIDE SEQUENCE [LARGE SCALE GENOMIC DNA]</scope>
    <source>
        <strain evidence="14 15">CCBAS932</strain>
    </source>
</reference>
<evidence type="ECO:0000313" key="14">
    <source>
        <dbReference type="EMBL" id="RPB15573.1"/>
    </source>
</evidence>
<feature type="domain" description="Copper amine oxidase N2-terminal" evidence="13">
    <location>
        <begin position="18"/>
        <end position="84"/>
    </location>
</feature>
<keyword evidence="4 11" id="KW-0479">Metal-binding</keyword>
<name>A0A3N4KYC7_9PEZI</name>
<dbReference type="STRING" id="1392247.A0A3N4KYC7"/>
<comment type="similarity">
    <text evidence="2 11">Belongs to the copper/topaquinone oxidase family.</text>
</comment>
<dbReference type="InterPro" id="IPR015798">
    <property type="entry name" value="Cu_amine_oxidase_C"/>
</dbReference>
<comment type="cofactor">
    <cofactor evidence="1">
        <name>Cu cation</name>
        <dbReference type="ChEBI" id="CHEBI:23378"/>
    </cofactor>
</comment>
<comment type="PTM">
    <text evidence="10 11">Topaquinone (TPQ) is generated by copper-dependent autoxidation of a specific tyrosyl residue.</text>
</comment>